<keyword evidence="2" id="KW-1185">Reference proteome</keyword>
<comment type="caution">
    <text evidence="1">The sequence shown here is derived from an EMBL/GenBank/DDBJ whole genome shotgun (WGS) entry which is preliminary data.</text>
</comment>
<dbReference type="RefSeq" id="WP_227478097.1">
    <property type="nucleotide sequence ID" value="NZ_JAFMPT010000033.1"/>
</dbReference>
<reference evidence="2" key="2">
    <citation type="submission" date="2023-07" db="EMBL/GenBank/DDBJ databases">
        <title>Genome of Winogradskyella sp. E313.</title>
        <authorList>
            <person name="Zhou Y."/>
        </authorList>
    </citation>
    <scope>NUCLEOTIDE SEQUENCE [LARGE SCALE GENOMIC DNA]</scope>
    <source>
        <strain evidence="2">E313</strain>
    </source>
</reference>
<evidence type="ECO:0000313" key="1">
    <source>
        <dbReference type="EMBL" id="MCC1485607.1"/>
    </source>
</evidence>
<proteinExistence type="predicted"/>
<dbReference type="Proteomes" id="UP000778797">
    <property type="component" value="Unassembled WGS sequence"/>
</dbReference>
<protein>
    <submittedName>
        <fullName evidence="1">Uncharacterized protein</fullName>
    </submittedName>
</protein>
<reference evidence="2" key="1">
    <citation type="submission" date="2021-03" db="EMBL/GenBank/DDBJ databases">
        <title>Genome of Cognatishimia sp. F0-27.</title>
        <authorList>
            <person name="Ping X."/>
        </authorList>
    </citation>
    <scope>NUCLEOTIDE SEQUENCE [LARGE SCALE GENOMIC DNA]</scope>
    <source>
        <strain evidence="2">E313</strain>
    </source>
</reference>
<sequence>MRILYLLLFIVSVAVTSCDGRKTNQQSLTESIESFKKKNTFEEHLYIPQNYLKRETDTILSNHYSVNIKTFTDMESDILKSIKKGNINYSYHHRNIISQIHVKQNNSTVIHQSINKSFIAKYTNDQAVIDNSILQGAWLNQNLSLEDTIVIDLAYKEIDTKKDFLYQLSINKNGNIRVNRLNQNYYL</sequence>
<dbReference type="PROSITE" id="PS51257">
    <property type="entry name" value="PROKAR_LIPOPROTEIN"/>
    <property type="match status" value="1"/>
</dbReference>
<dbReference type="EMBL" id="JAFMPT010000033">
    <property type="protein sequence ID" value="MCC1485607.1"/>
    <property type="molecule type" value="Genomic_DNA"/>
</dbReference>
<organism evidence="1 2">
    <name type="scientific">Winogradskyella immobilis</name>
    <dbReference type="NCBI Taxonomy" id="2816852"/>
    <lineage>
        <taxon>Bacteria</taxon>
        <taxon>Pseudomonadati</taxon>
        <taxon>Bacteroidota</taxon>
        <taxon>Flavobacteriia</taxon>
        <taxon>Flavobacteriales</taxon>
        <taxon>Flavobacteriaceae</taxon>
        <taxon>Winogradskyella</taxon>
    </lineage>
</organism>
<name>A0ABS8ETK6_9FLAO</name>
<gene>
    <name evidence="1" type="ORF">J1C55_13460</name>
</gene>
<evidence type="ECO:0000313" key="2">
    <source>
        <dbReference type="Proteomes" id="UP000778797"/>
    </source>
</evidence>
<accession>A0ABS8ETK6</accession>